<evidence type="ECO:0000313" key="3">
    <source>
        <dbReference type="Proteomes" id="UP000054466"/>
    </source>
</evidence>
<gene>
    <name evidence="2" type="ORF">PV07_08826</name>
</gene>
<evidence type="ECO:0000256" key="1">
    <source>
        <dbReference type="SAM" id="Coils"/>
    </source>
</evidence>
<dbReference type="Proteomes" id="UP000054466">
    <property type="component" value="Unassembled WGS sequence"/>
</dbReference>
<sequence>MTSTVDRTQNVETIGTRLAELKVLDDKSAYAEHLYREALAQWDDFQAVAREVQATCRATSSWNRELADVFDRHILQVRLILQTTDACKQQLREQDQALQERTRQLQTQAESIARLKALHVDLEHRFQTESIATLKAQYADLEHRFRTLVRDGPWTKEEEDDTKAQLGNRAN</sequence>
<name>A0A0D2C5B5_9EURO</name>
<dbReference type="GeneID" id="27348020"/>
<feature type="coiled-coil region" evidence="1">
    <location>
        <begin position="88"/>
        <end position="151"/>
    </location>
</feature>
<reference evidence="2 3" key="1">
    <citation type="submission" date="2015-01" db="EMBL/GenBank/DDBJ databases">
        <title>The Genome Sequence of Cladophialophora immunda CBS83496.</title>
        <authorList>
            <consortium name="The Broad Institute Genomics Platform"/>
            <person name="Cuomo C."/>
            <person name="de Hoog S."/>
            <person name="Gorbushina A."/>
            <person name="Stielow B."/>
            <person name="Teixiera M."/>
            <person name="Abouelleil A."/>
            <person name="Chapman S.B."/>
            <person name="Priest M."/>
            <person name="Young S.K."/>
            <person name="Wortman J."/>
            <person name="Nusbaum C."/>
            <person name="Birren B."/>
        </authorList>
    </citation>
    <scope>NUCLEOTIDE SEQUENCE [LARGE SCALE GENOMIC DNA]</scope>
    <source>
        <strain evidence="2 3">CBS 83496</strain>
    </source>
</reference>
<dbReference type="HOGENOM" id="CLU_1562724_0_0_1"/>
<organism evidence="2 3">
    <name type="scientific">Cladophialophora immunda</name>
    <dbReference type="NCBI Taxonomy" id="569365"/>
    <lineage>
        <taxon>Eukaryota</taxon>
        <taxon>Fungi</taxon>
        <taxon>Dikarya</taxon>
        <taxon>Ascomycota</taxon>
        <taxon>Pezizomycotina</taxon>
        <taxon>Eurotiomycetes</taxon>
        <taxon>Chaetothyriomycetidae</taxon>
        <taxon>Chaetothyriales</taxon>
        <taxon>Herpotrichiellaceae</taxon>
        <taxon>Cladophialophora</taxon>
    </lineage>
</organism>
<dbReference type="EMBL" id="KN847044">
    <property type="protein sequence ID" value="KIW25665.1"/>
    <property type="molecule type" value="Genomic_DNA"/>
</dbReference>
<keyword evidence="3" id="KW-1185">Reference proteome</keyword>
<keyword evidence="1" id="KW-0175">Coiled coil</keyword>
<dbReference type="VEuPathDB" id="FungiDB:PV07_08826"/>
<evidence type="ECO:0000313" key="2">
    <source>
        <dbReference type="EMBL" id="KIW25665.1"/>
    </source>
</evidence>
<protein>
    <submittedName>
        <fullName evidence="2">Uncharacterized protein</fullName>
    </submittedName>
</protein>
<proteinExistence type="predicted"/>
<dbReference type="AlphaFoldDB" id="A0A0D2C5B5"/>
<accession>A0A0D2C5B5</accession>
<dbReference type="RefSeq" id="XP_016245881.1">
    <property type="nucleotide sequence ID" value="XM_016396025.1"/>
</dbReference>